<evidence type="ECO:0000256" key="8">
    <source>
        <dbReference type="ARBA" id="ARBA00023288"/>
    </source>
</evidence>
<comment type="similarity">
    <text evidence="3">Belongs to the glycosyl hydrolase 16 family.</text>
</comment>
<dbReference type="OrthoDB" id="192832at2759"/>
<dbReference type="Gene3D" id="2.60.120.200">
    <property type="match status" value="1"/>
</dbReference>
<dbReference type="AlphaFoldDB" id="A0A9W9MPW5"/>
<feature type="domain" description="GH16" evidence="12">
    <location>
        <begin position="85"/>
        <end position="356"/>
    </location>
</feature>
<evidence type="ECO:0000256" key="4">
    <source>
        <dbReference type="ARBA" id="ARBA00012599"/>
    </source>
</evidence>
<dbReference type="Pfam" id="PF26113">
    <property type="entry name" value="GH16_XgeA"/>
    <property type="match status" value="1"/>
</dbReference>
<keyword evidence="14" id="KW-1185">Reference proteome</keyword>
<keyword evidence="11" id="KW-0812">Transmembrane</keyword>
<gene>
    <name evidence="13" type="ORF">N7472_001735</name>
</gene>
<evidence type="ECO:0000313" key="13">
    <source>
        <dbReference type="EMBL" id="KAJ5205287.1"/>
    </source>
</evidence>
<evidence type="ECO:0000256" key="5">
    <source>
        <dbReference type="ARBA" id="ARBA00022475"/>
    </source>
</evidence>
<evidence type="ECO:0000256" key="2">
    <source>
        <dbReference type="ARBA" id="ARBA00004609"/>
    </source>
</evidence>
<organism evidence="13 14">
    <name type="scientific">Penicillium cf. griseofulvum</name>
    <dbReference type="NCBI Taxonomy" id="2972120"/>
    <lineage>
        <taxon>Eukaryota</taxon>
        <taxon>Fungi</taxon>
        <taxon>Dikarya</taxon>
        <taxon>Ascomycota</taxon>
        <taxon>Pezizomycotina</taxon>
        <taxon>Eurotiomycetes</taxon>
        <taxon>Eurotiomycetidae</taxon>
        <taxon>Eurotiales</taxon>
        <taxon>Aspergillaceae</taxon>
        <taxon>Penicillium</taxon>
    </lineage>
</organism>
<evidence type="ECO:0000256" key="9">
    <source>
        <dbReference type="ARBA" id="ARBA00023295"/>
    </source>
</evidence>
<keyword evidence="8" id="KW-0449">Lipoprotein</keyword>
<dbReference type="GO" id="GO:0005886">
    <property type="term" value="C:plasma membrane"/>
    <property type="evidence" value="ECO:0007669"/>
    <property type="project" value="UniProtKB-SubCell"/>
</dbReference>
<evidence type="ECO:0000256" key="11">
    <source>
        <dbReference type="SAM" id="Phobius"/>
    </source>
</evidence>
<feature type="transmembrane region" description="Helical" evidence="11">
    <location>
        <begin position="58"/>
        <end position="79"/>
    </location>
</feature>
<dbReference type="GO" id="GO:0009251">
    <property type="term" value="P:glucan catabolic process"/>
    <property type="evidence" value="ECO:0007669"/>
    <property type="project" value="TreeGrafter"/>
</dbReference>
<evidence type="ECO:0000256" key="10">
    <source>
        <dbReference type="SAM" id="MobiDB-lite"/>
    </source>
</evidence>
<reference evidence="13" key="1">
    <citation type="submission" date="2022-11" db="EMBL/GenBank/DDBJ databases">
        <authorList>
            <person name="Petersen C."/>
        </authorList>
    </citation>
    <scope>NUCLEOTIDE SEQUENCE</scope>
    <source>
        <strain evidence="13">IBT 16849</strain>
    </source>
</reference>
<dbReference type="InterPro" id="IPR013320">
    <property type="entry name" value="ConA-like_dom_sf"/>
</dbReference>
<keyword evidence="9" id="KW-0326">Glycosidase</keyword>
<keyword evidence="5" id="KW-1003">Cell membrane</keyword>
<dbReference type="FunFam" id="2.60.120.200:FF:000114">
    <property type="entry name" value="Probable endo-1,3(4)-beta-glucanase NFIA_089530"/>
    <property type="match status" value="1"/>
</dbReference>
<keyword evidence="11" id="KW-0472">Membrane</keyword>
<name>A0A9W9MPW5_9EURO</name>
<comment type="subcellular location">
    <subcellularLocation>
        <location evidence="2">Cell membrane</location>
        <topology evidence="2">Lipid-anchor</topology>
        <topology evidence="2">GPI-anchor</topology>
    </subcellularLocation>
</comment>
<dbReference type="GO" id="GO:0098552">
    <property type="term" value="C:side of membrane"/>
    <property type="evidence" value="ECO:0007669"/>
    <property type="project" value="UniProtKB-KW"/>
</dbReference>
<dbReference type="EC" id="3.2.1.6" evidence="4"/>
<evidence type="ECO:0000256" key="7">
    <source>
        <dbReference type="ARBA" id="ARBA00022801"/>
    </source>
</evidence>
<evidence type="ECO:0000256" key="1">
    <source>
        <dbReference type="ARBA" id="ARBA00000124"/>
    </source>
</evidence>
<keyword evidence="7" id="KW-0378">Hydrolase</keyword>
<comment type="catalytic activity">
    <reaction evidence="1">
        <text>Endohydrolysis of (1-&gt;3)- or (1-&gt;4)-linkages in beta-D-glucans when the glucose residue whose reducing group is involved in the linkage to be hydrolyzed is itself substituted at C-3.</text>
        <dbReference type="EC" id="3.2.1.6"/>
    </reaction>
</comment>
<accession>A0A9W9MPW5</accession>
<dbReference type="InterPro" id="IPR050546">
    <property type="entry name" value="Glycosyl_Hydrlase_16"/>
</dbReference>
<dbReference type="SUPFAM" id="SSF49899">
    <property type="entry name" value="Concanavalin A-like lectins/glucanases"/>
    <property type="match status" value="1"/>
</dbReference>
<dbReference type="PANTHER" id="PTHR10963:SF42">
    <property type="entry name" value="PUTATIVE (AFU_ORTHOLOGUE AFUA_5G02280)-RELATED"/>
    <property type="match status" value="1"/>
</dbReference>
<evidence type="ECO:0000256" key="3">
    <source>
        <dbReference type="ARBA" id="ARBA00006865"/>
    </source>
</evidence>
<keyword evidence="11" id="KW-1133">Transmembrane helix</keyword>
<dbReference type="EMBL" id="JAPQKP010000002">
    <property type="protein sequence ID" value="KAJ5205287.1"/>
    <property type="molecule type" value="Genomic_DNA"/>
</dbReference>
<evidence type="ECO:0000256" key="6">
    <source>
        <dbReference type="ARBA" id="ARBA00022622"/>
    </source>
</evidence>
<keyword evidence="6" id="KW-0325">Glycoprotein</keyword>
<dbReference type="Proteomes" id="UP001150879">
    <property type="component" value="Unassembled WGS sequence"/>
</dbReference>
<comment type="caution">
    <text evidence="13">The sequence shown here is derived from an EMBL/GenBank/DDBJ whole genome shotgun (WGS) entry which is preliminary data.</text>
</comment>
<protein>
    <recommendedName>
        <fullName evidence="4">endo-1,3(4)-beta-glucanase</fullName>
        <ecNumber evidence="4">3.2.1.6</ecNumber>
    </recommendedName>
</protein>
<dbReference type="GO" id="GO:0052861">
    <property type="term" value="F:endo-1,3(4)-beta-glucanase activity"/>
    <property type="evidence" value="ECO:0007669"/>
    <property type="project" value="UniProtKB-EC"/>
</dbReference>
<evidence type="ECO:0000259" key="12">
    <source>
        <dbReference type="PROSITE" id="PS51762"/>
    </source>
</evidence>
<proteinExistence type="inferred from homology"/>
<dbReference type="PROSITE" id="PS51762">
    <property type="entry name" value="GH16_2"/>
    <property type="match status" value="1"/>
</dbReference>
<keyword evidence="6" id="KW-0336">GPI-anchor</keyword>
<dbReference type="PANTHER" id="PTHR10963">
    <property type="entry name" value="GLYCOSYL HYDROLASE-RELATED"/>
    <property type="match status" value="1"/>
</dbReference>
<reference evidence="13" key="2">
    <citation type="journal article" date="2023" name="IMA Fungus">
        <title>Comparative genomic study of the Penicillium genus elucidates a diverse pangenome and 15 lateral gene transfer events.</title>
        <authorList>
            <person name="Petersen C."/>
            <person name="Sorensen T."/>
            <person name="Nielsen M.R."/>
            <person name="Sondergaard T.E."/>
            <person name="Sorensen J.L."/>
            <person name="Fitzpatrick D.A."/>
            <person name="Frisvad J.C."/>
            <person name="Nielsen K.L."/>
        </authorList>
    </citation>
    <scope>NUCLEOTIDE SEQUENCE</scope>
    <source>
        <strain evidence="13">IBT 16849</strain>
    </source>
</reference>
<dbReference type="InterPro" id="IPR000757">
    <property type="entry name" value="Beta-glucanase-like"/>
</dbReference>
<feature type="region of interest" description="Disordered" evidence="10">
    <location>
        <begin position="1"/>
        <end position="20"/>
    </location>
</feature>
<sequence>MRNNYAQNDPGGYQSSHFLQNQPPATGKYPPVYGAWSEDDANEYSRWDPRGWSLKTKIFLAIGAVVVIVAVVVGAVLGVRANRYPDYSKLNYSLKDTYSGSSFFDNFEYFTGADPTHGFVQYYSCIYIDRAASEWLNLTSATDTSAVLKVDTKYKGSEAANGRQSVRVTSNKTYADGLFIFDVIHTPYGCGTWPALWLTDPNNWPEHGEIDVAEATNAGTFGTQSTLHTSKGCTMSVKRKESGSVDNEDCYYEANGYTGCGVKGTESTYGPAFNGKGGGVYAMELRDAGIRVWQWARSKIPSDITSGNPDPFTWGEAFADFPSTDCDIGSHFKNQSIIINISLCGDWAGASKYYTEQSSCPGSCKAFVRDNAASFDTAYWEFGSFKVYQAS</sequence>
<evidence type="ECO:0000313" key="14">
    <source>
        <dbReference type="Proteomes" id="UP001150879"/>
    </source>
</evidence>
<dbReference type="CDD" id="cd02181">
    <property type="entry name" value="GH16_fungal_Lam16A_glucanase"/>
    <property type="match status" value="1"/>
</dbReference>